<dbReference type="Pfam" id="PF07690">
    <property type="entry name" value="MFS_1"/>
    <property type="match status" value="1"/>
</dbReference>
<feature type="transmembrane region" description="Helical" evidence="1">
    <location>
        <begin position="99"/>
        <end position="118"/>
    </location>
</feature>
<dbReference type="InterPro" id="IPR052528">
    <property type="entry name" value="Sugar_transport-like"/>
</dbReference>
<comment type="caution">
    <text evidence="3">The sequence shown here is derived from an EMBL/GenBank/DDBJ whole genome shotgun (WGS) entry which is preliminary data.</text>
</comment>
<sequence>IGPHGWLRFPQNFALLLVISVGVSTVSWVLFALIRESPSRSSSRRLGLMAHLVHGVRLVRRHKEYRRYIRARLLLGAAAGIRPFFIVFASKVWHLSDEVAGTFLALQLGAEVFGSVVAGQASDRIGNRSVMIMASVALTLAAAIASLATFAPWGSPAAFQDSFASQEVLVLGAAFVGAGFFMTSLGIGSSNYIMDIAPDRQRPSYLAFVSAFTLPLALVPPAYGWAADTIGFRIVFLTGLALSLVALALVLRLPEPRDELSEEDLE</sequence>
<proteinExistence type="predicted"/>
<dbReference type="InterPro" id="IPR036259">
    <property type="entry name" value="MFS_trans_sf"/>
</dbReference>
<dbReference type="PROSITE" id="PS50850">
    <property type="entry name" value="MFS"/>
    <property type="match status" value="1"/>
</dbReference>
<evidence type="ECO:0000256" key="1">
    <source>
        <dbReference type="SAM" id="Phobius"/>
    </source>
</evidence>
<keyword evidence="1" id="KW-0812">Transmembrane</keyword>
<feature type="non-terminal residue" evidence="3">
    <location>
        <position position="1"/>
    </location>
</feature>
<dbReference type="AlphaFoldDB" id="X1H4X3"/>
<dbReference type="EMBL" id="BARU01029291">
    <property type="protein sequence ID" value="GAH65221.1"/>
    <property type="molecule type" value="Genomic_DNA"/>
</dbReference>
<feature type="transmembrane region" description="Helical" evidence="1">
    <location>
        <begin position="73"/>
        <end position="93"/>
    </location>
</feature>
<feature type="domain" description="Major facilitator superfamily (MFS) profile" evidence="2">
    <location>
        <begin position="64"/>
        <end position="266"/>
    </location>
</feature>
<gene>
    <name evidence="3" type="ORF">S03H2_46621</name>
</gene>
<dbReference type="Gene3D" id="1.20.1250.20">
    <property type="entry name" value="MFS general substrate transporter like domains"/>
    <property type="match status" value="1"/>
</dbReference>
<feature type="transmembrane region" description="Helical" evidence="1">
    <location>
        <begin position="13"/>
        <end position="34"/>
    </location>
</feature>
<dbReference type="InterPro" id="IPR020846">
    <property type="entry name" value="MFS_dom"/>
</dbReference>
<dbReference type="PANTHER" id="PTHR23526:SF1">
    <property type="entry name" value="MAJOR FACILITATOR SUPERFAMILY MFS_1"/>
    <property type="match status" value="1"/>
</dbReference>
<keyword evidence="1" id="KW-1133">Transmembrane helix</keyword>
<keyword evidence="1" id="KW-0472">Membrane</keyword>
<dbReference type="GO" id="GO:0022857">
    <property type="term" value="F:transmembrane transporter activity"/>
    <property type="evidence" value="ECO:0007669"/>
    <property type="project" value="InterPro"/>
</dbReference>
<feature type="transmembrane region" description="Helical" evidence="1">
    <location>
        <begin position="230"/>
        <end position="251"/>
    </location>
</feature>
<feature type="non-terminal residue" evidence="3">
    <location>
        <position position="266"/>
    </location>
</feature>
<dbReference type="InterPro" id="IPR011701">
    <property type="entry name" value="MFS"/>
</dbReference>
<feature type="transmembrane region" description="Helical" evidence="1">
    <location>
        <begin position="168"/>
        <end position="193"/>
    </location>
</feature>
<reference evidence="3" key="1">
    <citation type="journal article" date="2014" name="Front. Microbiol.">
        <title>High frequency of phylogenetically diverse reductive dehalogenase-homologous genes in deep subseafloor sedimentary metagenomes.</title>
        <authorList>
            <person name="Kawai M."/>
            <person name="Futagami T."/>
            <person name="Toyoda A."/>
            <person name="Takaki Y."/>
            <person name="Nishi S."/>
            <person name="Hori S."/>
            <person name="Arai W."/>
            <person name="Tsubouchi T."/>
            <person name="Morono Y."/>
            <person name="Uchiyama I."/>
            <person name="Ito T."/>
            <person name="Fujiyama A."/>
            <person name="Inagaki F."/>
            <person name="Takami H."/>
        </authorList>
    </citation>
    <scope>NUCLEOTIDE SEQUENCE</scope>
    <source>
        <strain evidence="3">Expedition CK06-06</strain>
    </source>
</reference>
<evidence type="ECO:0000313" key="3">
    <source>
        <dbReference type="EMBL" id="GAH65221.1"/>
    </source>
</evidence>
<name>X1H4X3_9ZZZZ</name>
<protein>
    <recommendedName>
        <fullName evidence="2">Major facilitator superfamily (MFS) profile domain-containing protein</fullName>
    </recommendedName>
</protein>
<feature type="transmembrane region" description="Helical" evidence="1">
    <location>
        <begin position="205"/>
        <end position="224"/>
    </location>
</feature>
<dbReference type="PANTHER" id="PTHR23526">
    <property type="entry name" value="INTEGRAL MEMBRANE TRANSPORT PROTEIN-RELATED"/>
    <property type="match status" value="1"/>
</dbReference>
<organism evidence="3">
    <name type="scientific">marine sediment metagenome</name>
    <dbReference type="NCBI Taxonomy" id="412755"/>
    <lineage>
        <taxon>unclassified sequences</taxon>
        <taxon>metagenomes</taxon>
        <taxon>ecological metagenomes</taxon>
    </lineage>
</organism>
<dbReference type="SUPFAM" id="SSF103473">
    <property type="entry name" value="MFS general substrate transporter"/>
    <property type="match status" value="1"/>
</dbReference>
<accession>X1H4X3</accession>
<evidence type="ECO:0000259" key="2">
    <source>
        <dbReference type="PROSITE" id="PS50850"/>
    </source>
</evidence>
<feature type="transmembrane region" description="Helical" evidence="1">
    <location>
        <begin position="130"/>
        <end position="148"/>
    </location>
</feature>